<evidence type="ECO:0000256" key="2">
    <source>
        <dbReference type="SAM" id="Phobius"/>
    </source>
</evidence>
<protein>
    <submittedName>
        <fullName evidence="3">Uncharacterized protein</fullName>
    </submittedName>
</protein>
<accession>B1WU66</accession>
<evidence type="ECO:0000313" key="3">
    <source>
        <dbReference type="EMBL" id="ACB52128.1"/>
    </source>
</evidence>
<keyword evidence="2" id="KW-0472">Membrane</keyword>
<dbReference type="Proteomes" id="UP000001203">
    <property type="component" value="Chromosome circular"/>
</dbReference>
<dbReference type="HOGENOM" id="CLU_1341411_0_0_3"/>
<dbReference type="AlphaFoldDB" id="B1WU66"/>
<feature type="region of interest" description="Disordered" evidence="1">
    <location>
        <begin position="30"/>
        <end position="50"/>
    </location>
</feature>
<keyword evidence="2" id="KW-0812">Transmembrane</keyword>
<name>B1WU66_CROS5</name>
<feature type="transmembrane region" description="Helical" evidence="2">
    <location>
        <begin position="86"/>
        <end position="108"/>
    </location>
</feature>
<evidence type="ECO:0000313" key="4">
    <source>
        <dbReference type="Proteomes" id="UP000001203"/>
    </source>
</evidence>
<organism evidence="3 4">
    <name type="scientific">Crocosphaera subtropica (strain ATCC 51142 / BH68)</name>
    <name type="common">Cyanothece sp. (strain ATCC 51142)</name>
    <dbReference type="NCBI Taxonomy" id="43989"/>
    <lineage>
        <taxon>Bacteria</taxon>
        <taxon>Bacillati</taxon>
        <taxon>Cyanobacteriota</taxon>
        <taxon>Cyanophyceae</taxon>
        <taxon>Oscillatoriophycideae</taxon>
        <taxon>Chroococcales</taxon>
        <taxon>Aphanothecaceae</taxon>
        <taxon>Crocosphaera</taxon>
        <taxon>Crocosphaera subtropica</taxon>
    </lineage>
</organism>
<dbReference type="RefSeq" id="WP_009544535.1">
    <property type="nucleotide sequence ID" value="NC_010546.1"/>
</dbReference>
<keyword evidence="2" id="KW-1133">Transmembrane helix</keyword>
<sequence length="204" mass="22986">MRNIYSQKTKSNSQTLVEYWLNLNKSNQESEMKKSSFDNPASKNDLPKEINSDQEKAYNEALLARTDLYQAKNKAIVKLEQLARRLIFEVGIIVFFLLICAFGMWTTITLYSTETSLQNHSSGLTGGGITSSQNGLEKTAQDNLRVRESAHELVTNRWVIGSLGGIVIVSIFMMSDIIKKSQLRTKIDTANEILSELDKEIFGI</sequence>
<gene>
    <name evidence="3" type="ordered locus">cce_2780</name>
</gene>
<evidence type="ECO:0000256" key="1">
    <source>
        <dbReference type="SAM" id="MobiDB-lite"/>
    </source>
</evidence>
<dbReference type="KEGG" id="cyt:cce_2780"/>
<proteinExistence type="predicted"/>
<feature type="transmembrane region" description="Helical" evidence="2">
    <location>
        <begin position="158"/>
        <end position="178"/>
    </location>
</feature>
<reference evidence="3 4" key="1">
    <citation type="journal article" date="2008" name="Proc. Natl. Acad. Sci. U.S.A.">
        <title>The genome of Cyanothece 51142, a unicellular diazotrophic cyanobacterium important in the marine nitrogen cycle.</title>
        <authorList>
            <person name="Welsh E.A."/>
            <person name="Liberton M."/>
            <person name="Stoeckel J."/>
            <person name="Loh T."/>
            <person name="Elvitigala T."/>
            <person name="Wang C."/>
            <person name="Wollam A."/>
            <person name="Fulton R.S."/>
            <person name="Clifton S.W."/>
            <person name="Jacobs J.M."/>
            <person name="Aurora R."/>
            <person name="Ghosh B.K."/>
            <person name="Sherman L.A."/>
            <person name="Smith R.D."/>
            <person name="Wilson R.K."/>
            <person name="Pakrasi H.B."/>
        </authorList>
    </citation>
    <scope>NUCLEOTIDE SEQUENCE [LARGE SCALE GENOMIC DNA]</scope>
    <source>
        <strain evidence="4">ATCC 51142 / BH68</strain>
    </source>
</reference>
<dbReference type="EMBL" id="CP000806">
    <property type="protein sequence ID" value="ACB52128.1"/>
    <property type="molecule type" value="Genomic_DNA"/>
</dbReference>
<keyword evidence="4" id="KW-1185">Reference proteome</keyword>